<dbReference type="STRING" id="641147.HMPREF9021_01573"/>
<keyword evidence="1" id="KW-0732">Signal</keyword>
<dbReference type="AlphaFoldDB" id="V9HKN7"/>
<keyword evidence="3" id="KW-1185">Reference proteome</keyword>
<reference evidence="2 3" key="1">
    <citation type="submission" date="2010-03" db="EMBL/GenBank/DDBJ databases">
        <authorList>
            <consortium name="The Broad Institute Genome Sequencing Platform"/>
            <person name="Ward D."/>
            <person name="Earl A."/>
            <person name="Feldgarden M."/>
            <person name="Gevers D."/>
            <person name="Young S."/>
            <person name="Zeng Q."/>
            <person name="Koehrsen M."/>
            <person name="Alvarado L."/>
            <person name="Berlin A.M."/>
            <person name="Borenstein D."/>
            <person name="Chapman S.B."/>
            <person name="Chen Z."/>
            <person name="Engels R."/>
            <person name="Freedman E."/>
            <person name="Gellesch M."/>
            <person name="Goldberg J."/>
            <person name="Griggs A."/>
            <person name="Gujja S."/>
            <person name="Heilman E.R."/>
            <person name="Heiman D.I."/>
            <person name="Hepburn T.A."/>
            <person name="Howarth C."/>
            <person name="Jen D."/>
            <person name="Larson L."/>
            <person name="Mehta T."/>
            <person name="Park D."/>
            <person name="Pearson M."/>
            <person name="Richards J."/>
            <person name="Roberts A."/>
            <person name="Saif S."/>
            <person name="Shea T.D."/>
            <person name="Shenoy N."/>
            <person name="Sisk P."/>
            <person name="Stolte C."/>
            <person name="Sykes S.N."/>
            <person name="Walk T."/>
            <person name="White J."/>
            <person name="Yandava C."/>
            <person name="Izard J."/>
            <person name="Baranova O.V."/>
            <person name="Blanton J.M."/>
            <person name="Tanner A.C."/>
            <person name="Dewhirst F."/>
            <person name="Haas B."/>
            <person name="Nusbaum C."/>
            <person name="Birren B."/>
        </authorList>
    </citation>
    <scope>NUCLEOTIDE SEQUENCE [LARGE SCALE GENOMIC DNA]</scope>
    <source>
        <strain evidence="2 3">ATCC 29453</strain>
    </source>
</reference>
<feature type="signal peptide" evidence="1">
    <location>
        <begin position="1"/>
        <end position="19"/>
    </location>
</feature>
<dbReference type="OrthoDB" id="8617027at2"/>
<feature type="chain" id="PRO_5030178960" description="Lipoprotein" evidence="1">
    <location>
        <begin position="20"/>
        <end position="129"/>
    </location>
</feature>
<evidence type="ECO:0000313" key="2">
    <source>
        <dbReference type="EMBL" id="EFG30603.1"/>
    </source>
</evidence>
<dbReference type="EMBL" id="ADCY02000043">
    <property type="protein sequence ID" value="EFG30603.1"/>
    <property type="molecule type" value="Genomic_DNA"/>
</dbReference>
<dbReference type="PROSITE" id="PS51257">
    <property type="entry name" value="PROKAR_LIPOPROTEIN"/>
    <property type="match status" value="1"/>
</dbReference>
<comment type="caution">
    <text evidence="2">The sequence shown here is derived from an EMBL/GenBank/DDBJ whole genome shotgun (WGS) entry which is preliminary data.</text>
</comment>
<dbReference type="HOGENOM" id="CLU_1947372_0_0_4"/>
<proteinExistence type="predicted"/>
<evidence type="ECO:0008006" key="4">
    <source>
        <dbReference type="Google" id="ProtNLM"/>
    </source>
</evidence>
<name>V9HKN7_9NEIS</name>
<dbReference type="RefSeq" id="WP_002642343.1">
    <property type="nucleotide sequence ID" value="NZ_CP019448.1"/>
</dbReference>
<reference evidence="2 3" key="2">
    <citation type="submission" date="2011-10" db="EMBL/GenBank/DDBJ databases">
        <title>The Genome Sequence of Simonsiella muelleri ATCC 29453.</title>
        <authorList>
            <consortium name="The Broad Institute Genome Sequencing Platform"/>
            <consortium name="The Broad Institute Genome Sequencing Center for Infectious Disease"/>
            <person name="Earl A."/>
            <person name="Ward D."/>
            <person name="Feldgarden M."/>
            <person name="Gevers D."/>
            <person name="Izard J."/>
            <person name="Baranova O.V."/>
            <person name="Blanton J.M."/>
            <person name="Tanner A.C."/>
            <person name="Dewhirst F."/>
            <person name="Young S.K."/>
            <person name="Zeng Q."/>
            <person name="Gargeya S."/>
            <person name="Fitzgerald M."/>
            <person name="Haas B."/>
            <person name="Abouelleil A."/>
            <person name="Alvarado L."/>
            <person name="Arachchi H.M."/>
            <person name="Berlin A."/>
            <person name="Brown A."/>
            <person name="Chapman S.B."/>
            <person name="Chen Z."/>
            <person name="Dunbar C."/>
            <person name="Freedman E."/>
            <person name="Gearin G."/>
            <person name="Goldberg J."/>
            <person name="Griggs A."/>
            <person name="Gujja S."/>
            <person name="Heiman D."/>
            <person name="Howarth C."/>
            <person name="Larson L."/>
            <person name="Lui A."/>
            <person name="MacDonald P.J.P."/>
            <person name="Montmayeur A."/>
            <person name="Murphy C."/>
            <person name="Neiman D."/>
            <person name="Pearson M."/>
            <person name="Priest M."/>
            <person name="Roberts A."/>
            <person name="Saif S."/>
            <person name="Shea T."/>
            <person name="Shenoy N."/>
            <person name="Sisk P."/>
            <person name="Stolte C."/>
            <person name="Sykes S."/>
            <person name="Wortman J."/>
            <person name="Nusbaum C."/>
            <person name="Birren B."/>
        </authorList>
    </citation>
    <scope>NUCLEOTIDE SEQUENCE [LARGE SCALE GENOMIC DNA]</scope>
    <source>
        <strain evidence="2 3">ATCC 29453</strain>
    </source>
</reference>
<accession>V9HKN7</accession>
<sequence length="129" mass="15477">MKYLLNSIIIFIISMSLLACDNKDKAVPPVQEEVYDFRNEKYQDFYSRFMRKVERVDSESIVNNTFQRTFDKKFIESHLGAKDAPKEIVFKLIVERVDEKHILQAGGREIFHKLDEIKHRYNYLKKTRE</sequence>
<evidence type="ECO:0000313" key="3">
    <source>
        <dbReference type="Proteomes" id="UP000017813"/>
    </source>
</evidence>
<dbReference type="Proteomes" id="UP000017813">
    <property type="component" value="Unassembled WGS sequence"/>
</dbReference>
<gene>
    <name evidence="2" type="ORF">HMPREF9021_01573</name>
</gene>
<organism evidence="2 3">
    <name type="scientific">Simonsiella muelleri ATCC 29453</name>
    <dbReference type="NCBI Taxonomy" id="641147"/>
    <lineage>
        <taxon>Bacteria</taxon>
        <taxon>Pseudomonadati</taxon>
        <taxon>Pseudomonadota</taxon>
        <taxon>Betaproteobacteria</taxon>
        <taxon>Neisseriales</taxon>
        <taxon>Neisseriaceae</taxon>
        <taxon>Simonsiella</taxon>
    </lineage>
</organism>
<dbReference type="KEGG" id="smur:BWP33_11460"/>
<protein>
    <recommendedName>
        <fullName evidence="4">Lipoprotein</fullName>
    </recommendedName>
</protein>
<evidence type="ECO:0000256" key="1">
    <source>
        <dbReference type="SAM" id="SignalP"/>
    </source>
</evidence>